<evidence type="ECO:0000313" key="3">
    <source>
        <dbReference type="Proteomes" id="UP000294692"/>
    </source>
</evidence>
<keyword evidence="2" id="KW-0255">Endonuclease</keyword>
<keyword evidence="1" id="KW-1277">Toxin-antitoxin system</keyword>
<dbReference type="InterPro" id="IPR007712">
    <property type="entry name" value="RelE/ParE_toxin"/>
</dbReference>
<gene>
    <name evidence="2" type="ORF">EV686_101270</name>
</gene>
<dbReference type="Pfam" id="PF05016">
    <property type="entry name" value="ParE_toxin"/>
    <property type="match status" value="1"/>
</dbReference>
<keyword evidence="2" id="KW-0378">Hydrolase</keyword>
<comment type="caution">
    <text evidence="2">The sequence shown here is derived from an EMBL/GenBank/DDBJ whole genome shotgun (WGS) entry which is preliminary data.</text>
</comment>
<dbReference type="PANTHER" id="PTHR38813:SF1">
    <property type="entry name" value="TOXIN RELE1-RELATED"/>
    <property type="match status" value="1"/>
</dbReference>
<organism evidence="2 3">
    <name type="scientific">Paracandidimonas soli</name>
    <dbReference type="NCBI Taxonomy" id="1917182"/>
    <lineage>
        <taxon>Bacteria</taxon>
        <taxon>Pseudomonadati</taxon>
        <taxon>Pseudomonadota</taxon>
        <taxon>Betaproteobacteria</taxon>
        <taxon>Burkholderiales</taxon>
        <taxon>Alcaligenaceae</taxon>
        <taxon>Paracandidimonas</taxon>
    </lineage>
</organism>
<dbReference type="RefSeq" id="WP_132472694.1">
    <property type="nucleotide sequence ID" value="NZ_JBEBWM010000150.1"/>
</dbReference>
<evidence type="ECO:0000313" key="2">
    <source>
        <dbReference type="EMBL" id="TCV02813.1"/>
    </source>
</evidence>
<sequence length="84" mass="9911">MFAINWSSKAKKQLRKIDHQEQGTIIDAIDELENFPNAKNVIALTKHEYGYRMRVGNYRVLFDADAAVRIIEIQQVRKRDEQTY</sequence>
<dbReference type="GO" id="GO:0004519">
    <property type="term" value="F:endonuclease activity"/>
    <property type="evidence" value="ECO:0007669"/>
    <property type="project" value="UniProtKB-KW"/>
</dbReference>
<name>A0A4R3VFM6_9BURK</name>
<dbReference type="SUPFAM" id="SSF143011">
    <property type="entry name" value="RelE-like"/>
    <property type="match status" value="1"/>
</dbReference>
<dbReference type="OrthoDB" id="5570653at2"/>
<protein>
    <submittedName>
        <fullName evidence="2">mRNA-degrading endonuclease RelE of RelBE toxin-antitoxin system</fullName>
    </submittedName>
</protein>
<reference evidence="2 3" key="1">
    <citation type="submission" date="2019-03" db="EMBL/GenBank/DDBJ databases">
        <title>Genomic Encyclopedia of Type Strains, Phase IV (KMG-IV): sequencing the most valuable type-strain genomes for metagenomic binning, comparative biology and taxonomic classification.</title>
        <authorList>
            <person name="Goeker M."/>
        </authorList>
    </citation>
    <scope>NUCLEOTIDE SEQUENCE [LARGE SCALE GENOMIC DNA]</scope>
    <source>
        <strain evidence="2 3">DSM 100048</strain>
    </source>
</reference>
<dbReference type="EMBL" id="SMBX01000001">
    <property type="protein sequence ID" value="TCV02813.1"/>
    <property type="molecule type" value="Genomic_DNA"/>
</dbReference>
<accession>A0A4R3VFM6</accession>
<evidence type="ECO:0000256" key="1">
    <source>
        <dbReference type="ARBA" id="ARBA00022649"/>
    </source>
</evidence>
<keyword evidence="3" id="KW-1185">Reference proteome</keyword>
<dbReference type="AlphaFoldDB" id="A0A4R3VFM6"/>
<dbReference type="InterPro" id="IPR035093">
    <property type="entry name" value="RelE/ParE_toxin_dom_sf"/>
</dbReference>
<dbReference type="Gene3D" id="3.30.2310.20">
    <property type="entry name" value="RelE-like"/>
    <property type="match status" value="1"/>
</dbReference>
<dbReference type="PANTHER" id="PTHR38813">
    <property type="match status" value="1"/>
</dbReference>
<dbReference type="Proteomes" id="UP000294692">
    <property type="component" value="Unassembled WGS sequence"/>
</dbReference>
<dbReference type="InterPro" id="IPR052747">
    <property type="entry name" value="TA_system_RelE_toxin"/>
</dbReference>
<keyword evidence="2" id="KW-0540">Nuclease</keyword>
<proteinExistence type="predicted"/>